<dbReference type="RefSeq" id="WP_055605194.1">
    <property type="nucleotide sequence ID" value="NZ_CP023697.1"/>
</dbReference>
<proteinExistence type="predicted"/>
<protein>
    <submittedName>
        <fullName evidence="1">Uncharacterized protein</fullName>
    </submittedName>
</protein>
<gene>
    <name evidence="1" type="ORF">CP972_02435</name>
</gene>
<accession>A0ABX6AQB8</accession>
<dbReference type="GeneID" id="95533442"/>
<name>A0ABX6AQB8_9ACTN</name>
<dbReference type="Proteomes" id="UP000326041">
    <property type="component" value="Chromosome"/>
</dbReference>
<sequence length="218" mass="22468">MSARHDWSRIPAPSVLAAGVAFQTAVFAACGLPPRHDPEPTLVAYDDGGGSSLALDLGTGSPVLVLVDHDERDGLLTPDAVRAALGPTALTGPYARDDSGFAYTGAARWNGSRWAPALGVPGRVTAYLADEGHQLTEADQALGDRTEGASDEAALAALLDALRAGDWDEGVVEAALRCTPYQDGGEPAGEPDGSAARAVLEGFRPVLRRARGLGAENT</sequence>
<dbReference type="PROSITE" id="PS51257">
    <property type="entry name" value="PROKAR_LIPOPROTEIN"/>
    <property type="match status" value="1"/>
</dbReference>
<reference evidence="1 2" key="1">
    <citation type="submission" date="2017-09" db="EMBL/GenBank/DDBJ databases">
        <authorList>
            <person name="Lee N."/>
            <person name="Cho B.-K."/>
        </authorList>
    </citation>
    <scope>NUCLEOTIDE SEQUENCE [LARGE SCALE GENOMIC DNA]</scope>
    <source>
        <strain evidence="1 2">ATCC 13879</strain>
    </source>
</reference>
<keyword evidence="2" id="KW-1185">Reference proteome</keyword>
<evidence type="ECO:0000313" key="1">
    <source>
        <dbReference type="EMBL" id="QEV04724.1"/>
    </source>
</evidence>
<dbReference type="EMBL" id="CP023697">
    <property type="protein sequence ID" value="QEV04724.1"/>
    <property type="molecule type" value="Genomic_DNA"/>
</dbReference>
<organism evidence="1 2">
    <name type="scientific">Streptomyces prasinus</name>
    <dbReference type="NCBI Taxonomy" id="67345"/>
    <lineage>
        <taxon>Bacteria</taxon>
        <taxon>Bacillati</taxon>
        <taxon>Actinomycetota</taxon>
        <taxon>Actinomycetes</taxon>
        <taxon>Kitasatosporales</taxon>
        <taxon>Streptomycetaceae</taxon>
        <taxon>Streptomyces</taxon>
    </lineage>
</organism>
<evidence type="ECO:0000313" key="2">
    <source>
        <dbReference type="Proteomes" id="UP000326041"/>
    </source>
</evidence>